<reference evidence="4" key="1">
    <citation type="journal article" date="2019" name="Int. J. Syst. Evol. Microbiol.">
        <title>The Global Catalogue of Microorganisms (GCM) 10K type strain sequencing project: providing services to taxonomists for standard genome sequencing and annotation.</title>
        <authorList>
            <consortium name="The Broad Institute Genomics Platform"/>
            <consortium name="The Broad Institute Genome Sequencing Center for Infectious Disease"/>
            <person name="Wu L."/>
            <person name="Ma J."/>
        </authorList>
    </citation>
    <scope>NUCLEOTIDE SEQUENCE [LARGE SCALE GENOMIC DNA]</scope>
    <source>
        <strain evidence="4">CGMCC 1.12478</strain>
    </source>
</reference>
<protein>
    <recommendedName>
        <fullName evidence="5">Metal-dependent peptidase</fullName>
    </recommendedName>
</protein>
<dbReference type="SUPFAM" id="SSF53300">
    <property type="entry name" value="vWA-like"/>
    <property type="match status" value="1"/>
</dbReference>
<evidence type="ECO:0000313" key="3">
    <source>
        <dbReference type="EMBL" id="GGC02607.1"/>
    </source>
</evidence>
<feature type="domain" description="VWA-like" evidence="1">
    <location>
        <begin position="284"/>
        <end position="404"/>
    </location>
</feature>
<proteinExistence type="predicted"/>
<dbReference type="InterPro" id="IPR025154">
    <property type="entry name" value="Put_metallopeptidase_dom"/>
</dbReference>
<dbReference type="EMBL" id="BMFC01000003">
    <property type="protein sequence ID" value="GGC02607.1"/>
    <property type="molecule type" value="Genomic_DNA"/>
</dbReference>
<dbReference type="PANTHER" id="PTHR38730:SF1">
    <property type="entry name" value="SLL7028 PROTEIN"/>
    <property type="match status" value="1"/>
</dbReference>
<dbReference type="InterPro" id="IPR018698">
    <property type="entry name" value="VWA-like_dom"/>
</dbReference>
<evidence type="ECO:0000313" key="4">
    <source>
        <dbReference type="Proteomes" id="UP000645462"/>
    </source>
</evidence>
<dbReference type="InterPro" id="IPR036465">
    <property type="entry name" value="vWFA_dom_sf"/>
</dbReference>
<dbReference type="Proteomes" id="UP000645462">
    <property type="component" value="Unassembled WGS sequence"/>
</dbReference>
<dbReference type="Pfam" id="PF13203">
    <property type="entry name" value="DUF2201_N"/>
    <property type="match status" value="1"/>
</dbReference>
<name>A0ABQ1KKV8_9RHOB</name>
<accession>A0ABQ1KKV8</accession>
<keyword evidence="4" id="KW-1185">Reference proteome</keyword>
<gene>
    <name evidence="3" type="ORF">GCM10011363_18990</name>
</gene>
<comment type="caution">
    <text evidence="3">The sequence shown here is derived from an EMBL/GenBank/DDBJ whole genome shotgun (WGS) entry which is preliminary data.</text>
</comment>
<evidence type="ECO:0008006" key="5">
    <source>
        <dbReference type="Google" id="ProtNLM"/>
    </source>
</evidence>
<dbReference type="RefSeq" id="WP_188481779.1">
    <property type="nucleotide sequence ID" value="NZ_BMFC01000003.1"/>
</dbReference>
<evidence type="ECO:0000259" key="2">
    <source>
        <dbReference type="Pfam" id="PF13203"/>
    </source>
</evidence>
<feature type="domain" description="Putative metallopeptidase" evidence="2">
    <location>
        <begin position="4"/>
        <end position="275"/>
    </location>
</feature>
<dbReference type="Pfam" id="PF09967">
    <property type="entry name" value="DUF2201"/>
    <property type="match status" value="1"/>
</dbReference>
<sequence length="406" mass="43904">MSDQHSHRARAALAQMGDADPAIAALALWCSHRDHENDTETNGDTILYGPSFTQLSLPEQIGLAAHHVLHVALRHSARQAEMATRLGRGFKPTLYTLAADAIVNEALLAGGHALPRPAVRAKELIDLLPGLDTVAPNILADWDTDRLYHALAAPLEGDPSQGTPAIDEYMRKRRFAPDLTSKGAFETQSDVWASRVDQALELGRSAGVGIGPALLRFGDLPCSTVPWERHLRRLLLKAVSEVPRLSYKRPAMRWVAQEAQARAGGAPVPAFQPGLARDLTRPRIVIAVDTSSSVTDTQLDLFAAEILGIQRRSAAELHLLGFDTALHSQTRLESADALNRLALRRGGGTDFTPVFDACQRLDPSLLIVLTDLDAPLPAAPRHAVIWAVPAPVPRPPAFGTVLVMAR</sequence>
<dbReference type="PANTHER" id="PTHR38730">
    <property type="entry name" value="SLL7028 PROTEIN"/>
    <property type="match status" value="1"/>
</dbReference>
<organism evidence="3 4">
    <name type="scientific">Marivita lacus</name>
    <dbReference type="NCBI Taxonomy" id="1323742"/>
    <lineage>
        <taxon>Bacteria</taxon>
        <taxon>Pseudomonadati</taxon>
        <taxon>Pseudomonadota</taxon>
        <taxon>Alphaproteobacteria</taxon>
        <taxon>Rhodobacterales</taxon>
        <taxon>Roseobacteraceae</taxon>
        <taxon>Marivita</taxon>
    </lineage>
</organism>
<evidence type="ECO:0000259" key="1">
    <source>
        <dbReference type="Pfam" id="PF09967"/>
    </source>
</evidence>